<reference evidence="1" key="1">
    <citation type="submission" date="2022-11" db="EMBL/GenBank/DDBJ databases">
        <authorList>
            <person name="Scott C."/>
            <person name="Bruce N."/>
        </authorList>
    </citation>
    <scope>NUCLEOTIDE SEQUENCE</scope>
</reference>
<keyword evidence="2" id="KW-1185">Reference proteome</keyword>
<proteinExistence type="predicted"/>
<protein>
    <submittedName>
        <fullName evidence="1">Uncharacterized protein</fullName>
    </submittedName>
</protein>
<dbReference type="Proteomes" id="UP000838763">
    <property type="component" value="Unassembled WGS sequence"/>
</dbReference>
<dbReference type="EMBL" id="CALLCH030000012">
    <property type="protein sequence ID" value="CAI4214959.1"/>
    <property type="molecule type" value="Genomic_DNA"/>
</dbReference>
<gene>
    <name evidence="1" type="ORF">PPNO1_LOCUS4686</name>
</gene>
<evidence type="ECO:0000313" key="2">
    <source>
        <dbReference type="Proteomes" id="UP000838763"/>
    </source>
</evidence>
<dbReference type="AlphaFoldDB" id="A0A9P1MBQ3"/>
<name>A0A9P1MBQ3_9PEZI</name>
<comment type="caution">
    <text evidence="1">The sequence shown here is derived from an EMBL/GenBank/DDBJ whole genome shotgun (WGS) entry which is preliminary data.</text>
</comment>
<organism evidence="1 2">
    <name type="scientific">Parascedosporium putredinis</name>
    <dbReference type="NCBI Taxonomy" id="1442378"/>
    <lineage>
        <taxon>Eukaryota</taxon>
        <taxon>Fungi</taxon>
        <taxon>Dikarya</taxon>
        <taxon>Ascomycota</taxon>
        <taxon>Pezizomycotina</taxon>
        <taxon>Sordariomycetes</taxon>
        <taxon>Hypocreomycetidae</taxon>
        <taxon>Microascales</taxon>
        <taxon>Microascaceae</taxon>
        <taxon>Parascedosporium</taxon>
    </lineage>
</organism>
<evidence type="ECO:0000313" key="1">
    <source>
        <dbReference type="EMBL" id="CAI4214959.1"/>
    </source>
</evidence>
<sequence length="105" mass="11568">MFLFNAKTPSARLRPNLVGSTSIKPNAHLPSSPDILGSLRAPEYGRTLHQTARCRTPAREGLNRLWTQIPQHNVSHGTGKARSWPGPTVFNFSRPSLIRLAANMA</sequence>
<accession>A0A9P1MBQ3</accession>